<keyword evidence="1" id="KW-0812">Transmembrane</keyword>
<evidence type="ECO:0000256" key="1">
    <source>
        <dbReference type="SAM" id="Phobius"/>
    </source>
</evidence>
<keyword evidence="1" id="KW-0472">Membrane</keyword>
<comment type="caution">
    <text evidence="2">The sequence shown here is derived from an EMBL/GenBank/DDBJ whole genome shotgun (WGS) entry which is preliminary data.</text>
</comment>
<keyword evidence="1" id="KW-1133">Transmembrane helix</keyword>
<reference evidence="2 3" key="1">
    <citation type="submission" date="2019-03" db="EMBL/GenBank/DDBJ databases">
        <title>Genomics of glacier-inhabiting Cryobacterium strains.</title>
        <authorList>
            <person name="Liu Q."/>
            <person name="Xin Y.-H."/>
        </authorList>
    </citation>
    <scope>NUCLEOTIDE SEQUENCE [LARGE SCALE GENOMIC DNA]</scope>
    <source>
        <strain evidence="2 3">Sr47</strain>
    </source>
</reference>
<dbReference type="EMBL" id="SOEZ01000057">
    <property type="protein sequence ID" value="TFB49487.1"/>
    <property type="molecule type" value="Genomic_DNA"/>
</dbReference>
<sequence length="115" mass="13270">MPWWSWLLIWTGLVLALLSLLAWFGLTLFRKAMRTLHALEDLGRAADLDPNALAAEAEPERFTPAVFRSRQELSDAVLLRHAAGARRRQLRRDRLIQRSKLMTHAHLNQRTDPHA</sequence>
<proteinExistence type="predicted"/>
<organism evidence="2 3">
    <name type="scientific">Cryobacterium tagatosivorans</name>
    <dbReference type="NCBI Taxonomy" id="1259199"/>
    <lineage>
        <taxon>Bacteria</taxon>
        <taxon>Bacillati</taxon>
        <taxon>Actinomycetota</taxon>
        <taxon>Actinomycetes</taxon>
        <taxon>Micrococcales</taxon>
        <taxon>Microbacteriaceae</taxon>
        <taxon>Cryobacterium</taxon>
    </lineage>
</organism>
<dbReference type="RefSeq" id="WP_134491187.1">
    <property type="nucleotide sequence ID" value="NZ_SOEZ01000057.1"/>
</dbReference>
<feature type="transmembrane region" description="Helical" evidence="1">
    <location>
        <begin position="6"/>
        <end position="29"/>
    </location>
</feature>
<protein>
    <submittedName>
        <fullName evidence="2">Uncharacterized protein</fullName>
    </submittedName>
</protein>
<keyword evidence="3" id="KW-1185">Reference proteome</keyword>
<evidence type="ECO:0000313" key="2">
    <source>
        <dbReference type="EMBL" id="TFB49487.1"/>
    </source>
</evidence>
<dbReference type="Proteomes" id="UP000297866">
    <property type="component" value="Unassembled WGS sequence"/>
</dbReference>
<evidence type="ECO:0000313" key="3">
    <source>
        <dbReference type="Proteomes" id="UP000297866"/>
    </source>
</evidence>
<gene>
    <name evidence="2" type="ORF">E3O23_11610</name>
</gene>
<accession>A0A4R8UEW4</accession>
<name>A0A4R8UEW4_9MICO</name>
<dbReference type="AlphaFoldDB" id="A0A4R8UEW4"/>